<keyword evidence="3" id="KW-1185">Reference proteome</keyword>
<dbReference type="EMBL" id="RBZO01000020">
    <property type="protein sequence ID" value="RKQ14522.1"/>
    <property type="molecule type" value="Genomic_DNA"/>
</dbReference>
<evidence type="ECO:0000313" key="2">
    <source>
        <dbReference type="EMBL" id="RKQ14522.1"/>
    </source>
</evidence>
<protein>
    <recommendedName>
        <fullName evidence="4">Cxxc_20_cxxc protein</fullName>
    </recommendedName>
</protein>
<dbReference type="NCBIfam" id="TIGR04104">
    <property type="entry name" value="cxxc_20_cxxc"/>
    <property type="match status" value="1"/>
</dbReference>
<feature type="transmembrane region" description="Helical" evidence="1">
    <location>
        <begin position="40"/>
        <end position="59"/>
    </location>
</feature>
<feature type="transmembrane region" description="Helical" evidence="1">
    <location>
        <begin position="65"/>
        <end position="85"/>
    </location>
</feature>
<keyword evidence="1" id="KW-1133">Transmembrane helix</keyword>
<organism evidence="2 3">
    <name type="scientific">Oceanobacillus bengalensis</name>
    <dbReference type="NCBI Taxonomy" id="1435466"/>
    <lineage>
        <taxon>Bacteria</taxon>
        <taxon>Bacillati</taxon>
        <taxon>Bacillota</taxon>
        <taxon>Bacilli</taxon>
        <taxon>Bacillales</taxon>
        <taxon>Bacillaceae</taxon>
        <taxon>Oceanobacillus</taxon>
    </lineage>
</organism>
<evidence type="ECO:0000313" key="3">
    <source>
        <dbReference type="Proteomes" id="UP000281813"/>
    </source>
</evidence>
<keyword evidence="1" id="KW-0812">Transmembrane</keyword>
<dbReference type="AlphaFoldDB" id="A0A494YWJ9"/>
<dbReference type="RefSeq" id="WP_121132437.1">
    <property type="nucleotide sequence ID" value="NZ_JBHUFK010000038.1"/>
</dbReference>
<reference evidence="2 3" key="1">
    <citation type="journal article" date="2015" name="Antonie Van Leeuwenhoek">
        <title>Oceanobacillus bengalensis sp. nov., a bacterium isolated from seawater of the Bay of Bengal.</title>
        <authorList>
            <person name="Yongchang O."/>
            <person name="Xiang W."/>
            <person name="Wang G."/>
        </authorList>
    </citation>
    <scope>NUCLEOTIDE SEQUENCE [LARGE SCALE GENOMIC DNA]</scope>
    <source>
        <strain evidence="2 3">MCCC 1K00260</strain>
    </source>
</reference>
<gene>
    <name evidence="2" type="ORF">D8M05_12880</name>
</gene>
<comment type="caution">
    <text evidence="2">The sequence shown here is derived from an EMBL/GenBank/DDBJ whole genome shotgun (WGS) entry which is preliminary data.</text>
</comment>
<evidence type="ECO:0008006" key="4">
    <source>
        <dbReference type="Google" id="ProtNLM"/>
    </source>
</evidence>
<keyword evidence="1" id="KW-0472">Membrane</keyword>
<accession>A0A494YWJ9</accession>
<dbReference type="OrthoDB" id="2418141at2"/>
<name>A0A494YWJ9_9BACI</name>
<sequence>MPTCKSCKNQWTWIETVRSFRMICPYCKKKQYVAASSRKWSSIITLLVLILVFAVNLFLDLSIGWGILIAIGLGIIVLAIQPFVLELSNEMEPFV</sequence>
<dbReference type="InterPro" id="IPR026369">
    <property type="entry name" value="CxxC_20_CxxC"/>
</dbReference>
<dbReference type="Proteomes" id="UP000281813">
    <property type="component" value="Unassembled WGS sequence"/>
</dbReference>
<proteinExistence type="predicted"/>
<evidence type="ECO:0000256" key="1">
    <source>
        <dbReference type="SAM" id="Phobius"/>
    </source>
</evidence>